<evidence type="ECO:0000256" key="2">
    <source>
        <dbReference type="SAM" id="Phobius"/>
    </source>
</evidence>
<dbReference type="EMBL" id="JAWDIP010000003">
    <property type="protein sequence ID" value="MDY0393305.1"/>
    <property type="molecule type" value="Genomic_DNA"/>
</dbReference>
<accession>A0ABU5C1X2</accession>
<keyword evidence="2" id="KW-0812">Transmembrane</keyword>
<keyword evidence="1 4" id="KW-0378">Hydrolase</keyword>
<evidence type="ECO:0000313" key="5">
    <source>
        <dbReference type="Proteomes" id="UP001281447"/>
    </source>
</evidence>
<proteinExistence type="predicted"/>
<keyword evidence="5" id="KW-1185">Reference proteome</keyword>
<dbReference type="InterPro" id="IPR029058">
    <property type="entry name" value="AB_hydrolase_fold"/>
</dbReference>
<dbReference type="Gene3D" id="3.40.50.1820">
    <property type="entry name" value="alpha/beta hydrolase"/>
    <property type="match status" value="1"/>
</dbReference>
<gene>
    <name evidence="4" type="ORF">RWE15_01265</name>
</gene>
<comment type="caution">
    <text evidence="4">The sequence shown here is derived from an EMBL/GenBank/DDBJ whole genome shotgun (WGS) entry which is preliminary data.</text>
</comment>
<dbReference type="SUPFAM" id="SSF53474">
    <property type="entry name" value="alpha/beta-Hydrolases"/>
    <property type="match status" value="1"/>
</dbReference>
<reference evidence="4 5" key="1">
    <citation type="submission" date="2023-10" db="EMBL/GenBank/DDBJ databases">
        <title>Virgibacillus halophilus 5B73C genome.</title>
        <authorList>
            <person name="Miliotis G."/>
            <person name="Sengupta P."/>
            <person name="Hameed A."/>
            <person name="Chuvochina M."/>
            <person name="Mcdonagh F."/>
            <person name="Simpson A.C."/>
            <person name="Singh N.K."/>
            <person name="Rekha P.D."/>
            <person name="Raman K."/>
            <person name="Hugenholtz P."/>
            <person name="Venkateswaran K."/>
        </authorList>
    </citation>
    <scope>NUCLEOTIDE SEQUENCE [LARGE SCALE GENOMIC DNA]</scope>
    <source>
        <strain evidence="4 5">5B73C</strain>
    </source>
</reference>
<dbReference type="Proteomes" id="UP001281447">
    <property type="component" value="Unassembled WGS sequence"/>
</dbReference>
<evidence type="ECO:0000259" key="3">
    <source>
        <dbReference type="Pfam" id="PF20434"/>
    </source>
</evidence>
<dbReference type="Pfam" id="PF20434">
    <property type="entry name" value="BD-FAE"/>
    <property type="match status" value="1"/>
</dbReference>
<name>A0ABU5C1X2_9BACI</name>
<dbReference type="InterPro" id="IPR050300">
    <property type="entry name" value="GDXG_lipolytic_enzyme"/>
</dbReference>
<keyword evidence="2" id="KW-0472">Membrane</keyword>
<dbReference type="PANTHER" id="PTHR48081">
    <property type="entry name" value="AB HYDROLASE SUPERFAMILY PROTEIN C4A8.06C"/>
    <property type="match status" value="1"/>
</dbReference>
<feature type="transmembrane region" description="Helical" evidence="2">
    <location>
        <begin position="65"/>
        <end position="90"/>
    </location>
</feature>
<feature type="domain" description="BD-FAE-like" evidence="3">
    <location>
        <begin position="4"/>
        <end position="76"/>
    </location>
</feature>
<protein>
    <submittedName>
        <fullName evidence="4">Alpha/beta hydrolase</fullName>
    </submittedName>
</protein>
<sequence>MKKEQIRMYNAAGFHVFSIEYRLAPESKLPSIIADIADVLKWLHSDKSNEIGHNRDKIAVMGSSAGGYLALMAGTFTVKPAAIISFLRIWGYYGRMV</sequence>
<keyword evidence="2" id="KW-1133">Transmembrane helix</keyword>
<evidence type="ECO:0000256" key="1">
    <source>
        <dbReference type="ARBA" id="ARBA00022801"/>
    </source>
</evidence>
<dbReference type="GO" id="GO:0016787">
    <property type="term" value="F:hydrolase activity"/>
    <property type="evidence" value="ECO:0007669"/>
    <property type="project" value="UniProtKB-KW"/>
</dbReference>
<organism evidence="4 5">
    <name type="scientific">Tigheibacillus halophilus</name>
    <dbReference type="NCBI Taxonomy" id="361280"/>
    <lineage>
        <taxon>Bacteria</taxon>
        <taxon>Bacillati</taxon>
        <taxon>Bacillota</taxon>
        <taxon>Bacilli</taxon>
        <taxon>Bacillales</taxon>
        <taxon>Bacillaceae</taxon>
        <taxon>Tigheibacillus</taxon>
    </lineage>
</organism>
<dbReference type="InterPro" id="IPR049492">
    <property type="entry name" value="BD-FAE-like_dom"/>
</dbReference>
<evidence type="ECO:0000313" key="4">
    <source>
        <dbReference type="EMBL" id="MDY0393305.1"/>
    </source>
</evidence>
<dbReference type="PANTHER" id="PTHR48081:SF3">
    <property type="entry name" value="ALPHA_BETA HYDROLASE FOLD-3 DOMAIN-CONTAINING PROTEIN"/>
    <property type="match status" value="1"/>
</dbReference>